<dbReference type="Gene3D" id="3.90.1580.10">
    <property type="entry name" value="paralog of FGE (formylglycine-generating enzyme)"/>
    <property type="match status" value="1"/>
</dbReference>
<organism evidence="2">
    <name type="scientific">Myoviridae sp. ctyWv1</name>
    <dbReference type="NCBI Taxonomy" id="2826718"/>
    <lineage>
        <taxon>Viruses</taxon>
        <taxon>Duplodnaviria</taxon>
        <taxon>Heunggongvirae</taxon>
        <taxon>Uroviricota</taxon>
        <taxon>Caudoviricetes</taxon>
    </lineage>
</organism>
<protein>
    <recommendedName>
        <fullName evidence="1">Sulfatase-modifying factor enzyme-like domain-containing protein</fullName>
    </recommendedName>
</protein>
<evidence type="ECO:0000259" key="1">
    <source>
        <dbReference type="Pfam" id="PF03781"/>
    </source>
</evidence>
<name>A0A8S5QXD2_9CAUD</name>
<reference evidence="2" key="1">
    <citation type="journal article" date="2021" name="Proc. Natl. Acad. Sci. U.S.A.">
        <title>A Catalog of Tens of Thousands of Viruses from Human Metagenomes Reveals Hidden Associations with Chronic Diseases.</title>
        <authorList>
            <person name="Tisza M.J."/>
            <person name="Buck C.B."/>
        </authorList>
    </citation>
    <scope>NUCLEOTIDE SEQUENCE</scope>
    <source>
        <strain evidence="2">CtyWv1</strain>
    </source>
</reference>
<accession>A0A8S5QXD2</accession>
<dbReference type="InterPro" id="IPR005532">
    <property type="entry name" value="SUMF_dom"/>
</dbReference>
<sequence>MEVRCTRNCKKKDKQGRCLAEAISIEETGCGAFIRVPEFEPFRADNVVIYDKAGIPSVVVRFSRVTDNDLFGGSCRPHPAFVVDGKVYDEIYISKYPNTVINGRAYSLPMTKPEVNVTHDEAVNLCRAKGEGWHLWTAAERGLIANICHKNEVFPHGNTNCGDWHGDNSEKGKTYDGGYKTLTGSGPATWNHDHTPFGVSDLCGNIWEWFAGMRLMDGVIEVIPDNNAAADIDMSKDSDKWVALMKDGKPIRINAEDGGLKFTTEESGMDYDGCEWGDAEFEFDATEQMKELALYPGEPEAYLYADTEGERLPLAGGCWGDGASAGVFSLHLNFARSYSSRDIGFRSAFYGKLDSEV</sequence>
<dbReference type="SUPFAM" id="SSF56436">
    <property type="entry name" value="C-type lectin-like"/>
    <property type="match status" value="1"/>
</dbReference>
<evidence type="ECO:0000313" key="2">
    <source>
        <dbReference type="EMBL" id="DAE23523.1"/>
    </source>
</evidence>
<dbReference type="InterPro" id="IPR042095">
    <property type="entry name" value="SUMF_sf"/>
</dbReference>
<dbReference type="InterPro" id="IPR016187">
    <property type="entry name" value="CTDL_fold"/>
</dbReference>
<dbReference type="Pfam" id="PF03781">
    <property type="entry name" value="FGE-sulfatase"/>
    <property type="match status" value="1"/>
</dbReference>
<proteinExistence type="predicted"/>
<dbReference type="EMBL" id="BK015755">
    <property type="protein sequence ID" value="DAE23523.1"/>
    <property type="molecule type" value="Genomic_DNA"/>
</dbReference>
<feature type="domain" description="Sulfatase-modifying factor enzyme-like" evidence="1">
    <location>
        <begin position="109"/>
        <end position="211"/>
    </location>
</feature>